<organism evidence="2 3">
    <name type="scientific">Pan troglodytes</name>
    <name type="common">Chimpanzee</name>
    <dbReference type="NCBI Taxonomy" id="9598"/>
    <lineage>
        <taxon>Eukaryota</taxon>
        <taxon>Metazoa</taxon>
        <taxon>Chordata</taxon>
        <taxon>Craniata</taxon>
        <taxon>Vertebrata</taxon>
        <taxon>Euteleostomi</taxon>
        <taxon>Mammalia</taxon>
        <taxon>Eutheria</taxon>
        <taxon>Euarchontoglires</taxon>
        <taxon>Primates</taxon>
        <taxon>Haplorrhini</taxon>
        <taxon>Catarrhini</taxon>
        <taxon>Hominidae</taxon>
        <taxon>Pan</taxon>
    </lineage>
</organism>
<comment type="caution">
    <text evidence="2">The sequence shown here is derived from an EMBL/GenBank/DDBJ whole genome shotgun (WGS) entry which is preliminary data.</text>
</comment>
<dbReference type="Proteomes" id="UP000236370">
    <property type="component" value="Unassembled WGS sequence"/>
</dbReference>
<accession>A0A2J8J4F4</accession>
<gene>
    <name evidence="2" type="ORF">CK820_G0050736</name>
</gene>
<evidence type="ECO:0000313" key="2">
    <source>
        <dbReference type="EMBL" id="PNI17647.1"/>
    </source>
</evidence>
<feature type="region of interest" description="Disordered" evidence="1">
    <location>
        <begin position="20"/>
        <end position="42"/>
    </location>
</feature>
<sequence>MELSDVTLIEGVGNEQILPWTRKPDETDLPGPPATRPSPHTAFSEHYRQLCDSLPPLTPRVSCSRPLSLLGPLSH</sequence>
<reference evidence="2 3" key="1">
    <citation type="submission" date="2017-12" db="EMBL/GenBank/DDBJ databases">
        <title>High-resolution comparative analysis of great ape genomes.</title>
        <authorList>
            <person name="Pollen A."/>
            <person name="Hastie A."/>
            <person name="Hormozdiari F."/>
            <person name="Dougherty M."/>
            <person name="Liu R."/>
            <person name="Chaisson M."/>
            <person name="Hoppe E."/>
            <person name="Hill C."/>
            <person name="Pang A."/>
            <person name="Hillier L."/>
            <person name="Baker C."/>
            <person name="Armstrong J."/>
            <person name="Shendure J."/>
            <person name="Paten B."/>
            <person name="Wilson R."/>
            <person name="Chao H."/>
            <person name="Schneider V."/>
            <person name="Ventura M."/>
            <person name="Kronenberg Z."/>
            <person name="Murali S."/>
            <person name="Gordon D."/>
            <person name="Cantsilieris S."/>
            <person name="Munson K."/>
            <person name="Nelson B."/>
            <person name="Raja A."/>
            <person name="Underwood J."/>
            <person name="Diekhans M."/>
            <person name="Fiddes I."/>
            <person name="Haussler D."/>
            <person name="Eichler E."/>
        </authorList>
    </citation>
    <scope>NUCLEOTIDE SEQUENCE [LARGE SCALE GENOMIC DNA]</scope>
    <source>
        <strain evidence="2">Yerkes chimp pedigree #C0471</strain>
    </source>
</reference>
<evidence type="ECO:0000256" key="1">
    <source>
        <dbReference type="SAM" id="MobiDB-lite"/>
    </source>
</evidence>
<protein>
    <submittedName>
        <fullName evidence="2">TMUB2 isoform 11</fullName>
    </submittedName>
</protein>
<dbReference type="AlphaFoldDB" id="A0A2J8J4F4"/>
<evidence type="ECO:0000313" key="3">
    <source>
        <dbReference type="Proteomes" id="UP000236370"/>
    </source>
</evidence>
<proteinExistence type="predicted"/>
<name>A0A2J8J4F4_PANTR</name>
<dbReference type="EMBL" id="NBAG03000521">
    <property type="protein sequence ID" value="PNI17647.1"/>
    <property type="molecule type" value="Genomic_DNA"/>
</dbReference>